<dbReference type="OrthoDB" id="7933078at2759"/>
<keyword evidence="1" id="KW-1133">Transmembrane helix</keyword>
<dbReference type="Proteomes" id="UP000007798">
    <property type="component" value="Unassembled WGS sequence"/>
</dbReference>
<dbReference type="OMA" id="VYSMACT"/>
<feature type="transmembrane region" description="Helical" evidence="1">
    <location>
        <begin position="82"/>
        <end position="100"/>
    </location>
</feature>
<dbReference type="PhylomeDB" id="B4MR06"/>
<dbReference type="HOGENOM" id="CLU_091120_0_0_1"/>
<dbReference type="eggNOG" id="KOG2322">
    <property type="taxonomic scope" value="Eukaryota"/>
</dbReference>
<sequence>MASSIRIDEGQDIAIQCELLINRKKRHGRIYEFDITDIRFRRSLVRRFYAIIIIQIYPVALIFELVALMLYSKQYKFKFNQIYGIIVLCLAFSFFLVLAYQLNQMMTVVSAAVCIVEGWYVLYDTQHMLCGRHGYNLKSHEHIYAACNIYADIPKFVWSLFKVIFLSQIIGAFRFCRDCCRSEVC</sequence>
<gene>
    <name evidence="2" type="primary">Dwil\GK21974</name>
    <name evidence="2" type="ORF">Dwil_GK21974</name>
</gene>
<dbReference type="InParanoid" id="B4MR06"/>
<evidence type="ECO:0000256" key="1">
    <source>
        <dbReference type="SAM" id="Phobius"/>
    </source>
</evidence>
<organism evidence="3">
    <name type="scientific">Drosophila willistoni</name>
    <name type="common">Fruit fly</name>
    <dbReference type="NCBI Taxonomy" id="7260"/>
    <lineage>
        <taxon>Eukaryota</taxon>
        <taxon>Metazoa</taxon>
        <taxon>Ecdysozoa</taxon>
        <taxon>Arthropoda</taxon>
        <taxon>Hexapoda</taxon>
        <taxon>Insecta</taxon>
        <taxon>Pterygota</taxon>
        <taxon>Neoptera</taxon>
        <taxon>Endopterygota</taxon>
        <taxon>Diptera</taxon>
        <taxon>Brachycera</taxon>
        <taxon>Muscomorpha</taxon>
        <taxon>Ephydroidea</taxon>
        <taxon>Drosophilidae</taxon>
        <taxon>Drosophila</taxon>
        <taxon>Sophophora</taxon>
    </lineage>
</organism>
<reference evidence="2 3" key="1">
    <citation type="journal article" date="2007" name="Nature">
        <title>Evolution of genes and genomes on the Drosophila phylogeny.</title>
        <authorList>
            <consortium name="Drosophila 12 Genomes Consortium"/>
            <person name="Clark A.G."/>
            <person name="Eisen M.B."/>
            <person name="Smith D.R."/>
            <person name="Bergman C.M."/>
            <person name="Oliver B."/>
            <person name="Markow T.A."/>
            <person name="Kaufman T.C."/>
            <person name="Kellis M."/>
            <person name="Gelbart W."/>
            <person name="Iyer V.N."/>
            <person name="Pollard D.A."/>
            <person name="Sackton T.B."/>
            <person name="Larracuente A.M."/>
            <person name="Singh N.D."/>
            <person name="Abad J.P."/>
            <person name="Abt D.N."/>
            <person name="Adryan B."/>
            <person name="Aguade M."/>
            <person name="Akashi H."/>
            <person name="Anderson W.W."/>
            <person name="Aquadro C.F."/>
            <person name="Ardell D.H."/>
            <person name="Arguello R."/>
            <person name="Artieri C.G."/>
            <person name="Barbash D.A."/>
            <person name="Barker D."/>
            <person name="Barsanti P."/>
            <person name="Batterham P."/>
            <person name="Batzoglou S."/>
            <person name="Begun D."/>
            <person name="Bhutkar A."/>
            <person name="Blanco E."/>
            <person name="Bosak S.A."/>
            <person name="Bradley R.K."/>
            <person name="Brand A.D."/>
            <person name="Brent M.R."/>
            <person name="Brooks A.N."/>
            <person name="Brown R.H."/>
            <person name="Butlin R.K."/>
            <person name="Caggese C."/>
            <person name="Calvi B.R."/>
            <person name="Bernardo de Carvalho A."/>
            <person name="Caspi A."/>
            <person name="Castrezana S."/>
            <person name="Celniker S.E."/>
            <person name="Chang J.L."/>
            <person name="Chapple C."/>
            <person name="Chatterji S."/>
            <person name="Chinwalla A."/>
            <person name="Civetta A."/>
            <person name="Clifton S.W."/>
            <person name="Comeron J.M."/>
            <person name="Costello J.C."/>
            <person name="Coyne J.A."/>
            <person name="Daub J."/>
            <person name="David R.G."/>
            <person name="Delcher A.L."/>
            <person name="Delehaunty K."/>
            <person name="Do C.B."/>
            <person name="Ebling H."/>
            <person name="Edwards K."/>
            <person name="Eickbush T."/>
            <person name="Evans J.D."/>
            <person name="Filipski A."/>
            <person name="Findeiss S."/>
            <person name="Freyhult E."/>
            <person name="Fulton L."/>
            <person name="Fulton R."/>
            <person name="Garcia A.C."/>
            <person name="Gardiner A."/>
            <person name="Garfield D.A."/>
            <person name="Garvin B.E."/>
            <person name="Gibson G."/>
            <person name="Gilbert D."/>
            <person name="Gnerre S."/>
            <person name="Godfrey J."/>
            <person name="Good R."/>
            <person name="Gotea V."/>
            <person name="Gravely B."/>
            <person name="Greenberg A.J."/>
            <person name="Griffiths-Jones S."/>
            <person name="Gross S."/>
            <person name="Guigo R."/>
            <person name="Gustafson E.A."/>
            <person name="Haerty W."/>
            <person name="Hahn M.W."/>
            <person name="Halligan D.L."/>
            <person name="Halpern A.L."/>
            <person name="Halter G.M."/>
            <person name="Han M.V."/>
            <person name="Heger A."/>
            <person name="Hillier L."/>
            <person name="Hinrichs A.S."/>
            <person name="Holmes I."/>
            <person name="Hoskins R.A."/>
            <person name="Hubisz M.J."/>
            <person name="Hultmark D."/>
            <person name="Huntley M.A."/>
            <person name="Jaffe D.B."/>
            <person name="Jagadeeshan S."/>
            <person name="Jeck W.R."/>
            <person name="Johnson J."/>
            <person name="Jones C.D."/>
            <person name="Jordan W.C."/>
            <person name="Karpen G.H."/>
            <person name="Kataoka E."/>
            <person name="Keightley P.D."/>
            <person name="Kheradpour P."/>
            <person name="Kirkness E.F."/>
            <person name="Koerich L.B."/>
            <person name="Kristiansen K."/>
            <person name="Kudrna D."/>
            <person name="Kulathinal R.J."/>
            <person name="Kumar S."/>
            <person name="Kwok R."/>
            <person name="Lander E."/>
            <person name="Langley C.H."/>
            <person name="Lapoint R."/>
            <person name="Lazzaro B.P."/>
            <person name="Lee S.J."/>
            <person name="Levesque L."/>
            <person name="Li R."/>
            <person name="Lin C.F."/>
            <person name="Lin M.F."/>
            <person name="Lindblad-Toh K."/>
            <person name="Llopart A."/>
            <person name="Long M."/>
            <person name="Low L."/>
            <person name="Lozovsky E."/>
            <person name="Lu J."/>
            <person name="Luo M."/>
            <person name="Machado C.A."/>
            <person name="Makalowski W."/>
            <person name="Marzo M."/>
            <person name="Matsuda M."/>
            <person name="Matzkin L."/>
            <person name="McAllister B."/>
            <person name="McBride C.S."/>
            <person name="McKernan B."/>
            <person name="McKernan K."/>
            <person name="Mendez-Lago M."/>
            <person name="Minx P."/>
            <person name="Mollenhauer M.U."/>
            <person name="Montooth K."/>
            <person name="Mount S.M."/>
            <person name="Mu X."/>
            <person name="Myers E."/>
            <person name="Negre B."/>
            <person name="Newfeld S."/>
            <person name="Nielsen R."/>
            <person name="Noor M.A."/>
            <person name="O'Grady P."/>
            <person name="Pachter L."/>
            <person name="Papaceit M."/>
            <person name="Parisi M.J."/>
            <person name="Parisi M."/>
            <person name="Parts L."/>
            <person name="Pedersen J.S."/>
            <person name="Pesole G."/>
            <person name="Phillippy A.M."/>
            <person name="Ponting C.P."/>
            <person name="Pop M."/>
            <person name="Porcelli D."/>
            <person name="Powell J.R."/>
            <person name="Prohaska S."/>
            <person name="Pruitt K."/>
            <person name="Puig M."/>
            <person name="Quesneville H."/>
            <person name="Ram K.R."/>
            <person name="Rand D."/>
            <person name="Rasmussen M.D."/>
            <person name="Reed L.K."/>
            <person name="Reenan R."/>
            <person name="Reily A."/>
            <person name="Remington K.A."/>
            <person name="Rieger T.T."/>
            <person name="Ritchie M.G."/>
            <person name="Robin C."/>
            <person name="Rogers Y.H."/>
            <person name="Rohde C."/>
            <person name="Rozas J."/>
            <person name="Rubenfield M.J."/>
            <person name="Ruiz A."/>
            <person name="Russo S."/>
            <person name="Salzberg S.L."/>
            <person name="Sanchez-Gracia A."/>
            <person name="Saranga D.J."/>
            <person name="Sato H."/>
            <person name="Schaeffer S.W."/>
            <person name="Schatz M.C."/>
            <person name="Schlenke T."/>
            <person name="Schwartz R."/>
            <person name="Segarra C."/>
            <person name="Singh R.S."/>
            <person name="Sirot L."/>
            <person name="Sirota M."/>
            <person name="Sisneros N.B."/>
            <person name="Smith C.D."/>
            <person name="Smith T.F."/>
            <person name="Spieth J."/>
            <person name="Stage D.E."/>
            <person name="Stark A."/>
            <person name="Stephan W."/>
            <person name="Strausberg R.L."/>
            <person name="Strempel S."/>
            <person name="Sturgill D."/>
            <person name="Sutton G."/>
            <person name="Sutton G.G."/>
            <person name="Tao W."/>
            <person name="Teichmann S."/>
            <person name="Tobari Y.N."/>
            <person name="Tomimura Y."/>
            <person name="Tsolas J.M."/>
            <person name="Valente V.L."/>
            <person name="Venter E."/>
            <person name="Venter J.C."/>
            <person name="Vicario S."/>
            <person name="Vieira F.G."/>
            <person name="Vilella A.J."/>
            <person name="Villasante A."/>
            <person name="Walenz B."/>
            <person name="Wang J."/>
            <person name="Wasserman M."/>
            <person name="Watts T."/>
            <person name="Wilson D."/>
            <person name="Wilson R.K."/>
            <person name="Wing R.A."/>
            <person name="Wolfner M.F."/>
            <person name="Wong A."/>
            <person name="Wong G.K."/>
            <person name="Wu C.I."/>
            <person name="Wu G."/>
            <person name="Yamamoto D."/>
            <person name="Yang H.P."/>
            <person name="Yang S.P."/>
            <person name="Yorke J.A."/>
            <person name="Yoshida K."/>
            <person name="Zdobnov E."/>
            <person name="Zhang P."/>
            <person name="Zhang Y."/>
            <person name="Zimin A.V."/>
            <person name="Baldwin J."/>
            <person name="Abdouelleil A."/>
            <person name="Abdulkadir J."/>
            <person name="Abebe A."/>
            <person name="Abera B."/>
            <person name="Abreu J."/>
            <person name="Acer S.C."/>
            <person name="Aftuck L."/>
            <person name="Alexander A."/>
            <person name="An P."/>
            <person name="Anderson E."/>
            <person name="Anderson S."/>
            <person name="Arachi H."/>
            <person name="Azer M."/>
            <person name="Bachantsang P."/>
            <person name="Barry A."/>
            <person name="Bayul T."/>
            <person name="Berlin A."/>
            <person name="Bessette D."/>
            <person name="Bloom T."/>
            <person name="Blye J."/>
            <person name="Boguslavskiy L."/>
            <person name="Bonnet C."/>
            <person name="Boukhgalter B."/>
            <person name="Bourzgui I."/>
            <person name="Brown A."/>
            <person name="Cahill P."/>
            <person name="Channer S."/>
            <person name="Cheshatsang Y."/>
            <person name="Chuda L."/>
            <person name="Citroen M."/>
            <person name="Collymore A."/>
            <person name="Cooke P."/>
            <person name="Costello M."/>
            <person name="D'Aco K."/>
            <person name="Daza R."/>
            <person name="De Haan G."/>
            <person name="DeGray S."/>
            <person name="DeMaso C."/>
            <person name="Dhargay N."/>
            <person name="Dooley K."/>
            <person name="Dooley E."/>
            <person name="Doricent M."/>
            <person name="Dorje P."/>
            <person name="Dorjee K."/>
            <person name="Dupes A."/>
            <person name="Elong R."/>
            <person name="Falk J."/>
            <person name="Farina A."/>
            <person name="Faro S."/>
            <person name="Ferguson D."/>
            <person name="Fisher S."/>
            <person name="Foley C.D."/>
            <person name="Franke A."/>
            <person name="Friedrich D."/>
            <person name="Gadbois L."/>
            <person name="Gearin G."/>
            <person name="Gearin C.R."/>
            <person name="Giannoukos G."/>
            <person name="Goode T."/>
            <person name="Graham J."/>
            <person name="Grandbois E."/>
            <person name="Grewal S."/>
            <person name="Gyaltsen K."/>
            <person name="Hafez N."/>
            <person name="Hagos B."/>
            <person name="Hall J."/>
            <person name="Henson C."/>
            <person name="Hollinger A."/>
            <person name="Honan T."/>
            <person name="Huard M.D."/>
            <person name="Hughes L."/>
            <person name="Hurhula B."/>
            <person name="Husby M.E."/>
            <person name="Kamat A."/>
            <person name="Kanga B."/>
            <person name="Kashin S."/>
            <person name="Khazanovich D."/>
            <person name="Kisner P."/>
            <person name="Lance K."/>
            <person name="Lara M."/>
            <person name="Lee W."/>
            <person name="Lennon N."/>
            <person name="Letendre F."/>
            <person name="LeVine R."/>
            <person name="Lipovsky A."/>
            <person name="Liu X."/>
            <person name="Liu J."/>
            <person name="Liu S."/>
            <person name="Lokyitsang T."/>
            <person name="Lokyitsang Y."/>
            <person name="Lubonja R."/>
            <person name="Lui A."/>
            <person name="MacDonald P."/>
            <person name="Magnisalis V."/>
            <person name="Maru K."/>
            <person name="Matthews C."/>
            <person name="McCusker W."/>
            <person name="McDonough S."/>
            <person name="Mehta T."/>
            <person name="Meldrim J."/>
            <person name="Meneus L."/>
            <person name="Mihai O."/>
            <person name="Mihalev A."/>
            <person name="Mihova T."/>
            <person name="Mittelman R."/>
            <person name="Mlenga V."/>
            <person name="Montmayeur A."/>
            <person name="Mulrain L."/>
            <person name="Navidi A."/>
            <person name="Naylor J."/>
            <person name="Negash T."/>
            <person name="Nguyen T."/>
            <person name="Nguyen N."/>
            <person name="Nicol R."/>
            <person name="Norbu C."/>
            <person name="Norbu N."/>
            <person name="Novod N."/>
            <person name="O'Neill B."/>
            <person name="Osman S."/>
            <person name="Markiewicz E."/>
            <person name="Oyono O.L."/>
            <person name="Patti C."/>
            <person name="Phunkhang P."/>
            <person name="Pierre F."/>
            <person name="Priest M."/>
            <person name="Raghuraman S."/>
            <person name="Rege F."/>
            <person name="Reyes R."/>
            <person name="Rise C."/>
            <person name="Rogov P."/>
            <person name="Ross K."/>
            <person name="Ryan E."/>
            <person name="Settipalli S."/>
            <person name="Shea T."/>
            <person name="Sherpa N."/>
            <person name="Shi L."/>
            <person name="Shih D."/>
            <person name="Sparrow T."/>
            <person name="Spaulding J."/>
            <person name="Stalker J."/>
            <person name="Stange-Thomann N."/>
            <person name="Stavropoulos S."/>
            <person name="Stone C."/>
            <person name="Strader C."/>
            <person name="Tesfaye S."/>
            <person name="Thomson T."/>
            <person name="Thoulutsang Y."/>
            <person name="Thoulutsang D."/>
            <person name="Topham K."/>
            <person name="Topping I."/>
            <person name="Tsamla T."/>
            <person name="Vassiliev H."/>
            <person name="Vo A."/>
            <person name="Wangchuk T."/>
            <person name="Wangdi T."/>
            <person name="Weiand M."/>
            <person name="Wilkinson J."/>
            <person name="Wilson A."/>
            <person name="Yadav S."/>
            <person name="Young G."/>
            <person name="Yu Q."/>
            <person name="Zembek L."/>
            <person name="Zhong D."/>
            <person name="Zimmer A."/>
            <person name="Zwirko Z."/>
            <person name="Jaffe D.B."/>
            <person name="Alvarez P."/>
            <person name="Brockman W."/>
            <person name="Butler J."/>
            <person name="Chin C."/>
            <person name="Gnerre S."/>
            <person name="Grabherr M."/>
            <person name="Kleber M."/>
            <person name="Mauceli E."/>
            <person name="MacCallum I."/>
        </authorList>
    </citation>
    <scope>NUCLEOTIDE SEQUENCE [LARGE SCALE GENOMIC DNA]</scope>
    <source>
        <strain evidence="3">Tucson 14030-0811.24</strain>
    </source>
</reference>
<dbReference type="AlphaFoldDB" id="B4MR06"/>
<accession>B4MR06</accession>
<evidence type="ECO:0000313" key="3">
    <source>
        <dbReference type="Proteomes" id="UP000007798"/>
    </source>
</evidence>
<feature type="transmembrane region" description="Helical" evidence="1">
    <location>
        <begin position="48"/>
        <end position="70"/>
    </location>
</feature>
<dbReference type="EMBL" id="CH963849">
    <property type="protein sequence ID" value="EDW74545.1"/>
    <property type="molecule type" value="Genomic_DNA"/>
</dbReference>
<proteinExistence type="predicted"/>
<keyword evidence="1" id="KW-0812">Transmembrane</keyword>
<keyword evidence="1" id="KW-0472">Membrane</keyword>
<evidence type="ECO:0000313" key="2">
    <source>
        <dbReference type="EMBL" id="EDW74545.1"/>
    </source>
</evidence>
<protein>
    <submittedName>
        <fullName evidence="2">GK21974</fullName>
    </submittedName>
</protein>
<name>B4MR06_DROWI</name>
<keyword evidence="3" id="KW-1185">Reference proteome</keyword>